<dbReference type="PROSITE" id="PS00674">
    <property type="entry name" value="AAA"/>
    <property type="match status" value="1"/>
</dbReference>
<accession>I0BT19</accession>
<dbReference type="GO" id="GO:0005524">
    <property type="term" value="F:ATP binding"/>
    <property type="evidence" value="ECO:0007669"/>
    <property type="project" value="UniProtKB-KW"/>
</dbReference>
<sequence length="408" mass="46513">MGDYPQYAQVTEKIEALLRERTGKSFTLYLQDDYGRQLWQVLEEDVKKGSRDVEHLTSVYEGLETKAFTSEEESGDEEPGVFPTLRNNLFFYPQRGVALAQVPVFRRQGLDMEDFIWAEDDDCMKGFTAYVRDRRRDTDRRRVTVFTDTREGLEIEKMSITRGVGRDEVVMDAALKTEIFRSIDEFFAGDRQFFRDYEIPYKRGLLLYGRPGNGKTTLVKSIAGSVQAPVAYWQITEHTSSYSVQQVFSNAVSLAPMVLVIEDIDSMPENVRSFFLNTLDGATSKEGVFLIGTTNYPERIDPALMNRAGRFDRAYEIRLPDEAQRLHYLTLKRLGELCGEEALAAAARGAEGFSFAQLNELYVSAALRMHYEKRVDIAQLVQEMRSDLGRAASQVWHSADAPPKVGFR</sequence>
<dbReference type="SUPFAM" id="SSF52540">
    <property type="entry name" value="P-loop containing nucleoside triphosphate hydrolases"/>
    <property type="match status" value="1"/>
</dbReference>
<reference evidence="3 4" key="1">
    <citation type="submission" date="2013-06" db="EMBL/GenBank/DDBJ databases">
        <title>Complete genome sequence of Paenibacillus mucilaginosus K02.</title>
        <authorList>
            <person name="Xiao B."/>
            <person name="Sun L."/>
            <person name="Xiao L."/>
            <person name="Lian B."/>
        </authorList>
    </citation>
    <scope>NUCLEOTIDE SEQUENCE [LARGE SCALE GENOMIC DNA]</scope>
    <source>
        <strain evidence="3 4">K02</strain>
    </source>
</reference>
<proteinExistence type="inferred from homology"/>
<feature type="domain" description="AAA+ ATPase" evidence="2">
    <location>
        <begin position="201"/>
        <end position="321"/>
    </location>
</feature>
<dbReference type="InterPro" id="IPR050168">
    <property type="entry name" value="AAA_ATPase_domain"/>
</dbReference>
<dbReference type="HOGENOM" id="CLU_648386_0_0_9"/>
<dbReference type="PATRIC" id="fig|997761.3.peg.6683"/>
<organism evidence="3 4">
    <name type="scientific">Paenibacillus mucilaginosus K02</name>
    <dbReference type="NCBI Taxonomy" id="997761"/>
    <lineage>
        <taxon>Bacteria</taxon>
        <taxon>Bacillati</taxon>
        <taxon>Bacillota</taxon>
        <taxon>Bacilli</taxon>
        <taxon>Bacillales</taxon>
        <taxon>Paenibacillaceae</taxon>
        <taxon>Paenibacillus</taxon>
    </lineage>
</organism>
<dbReference type="EMBL" id="CP003422">
    <property type="protein sequence ID" value="AFH65516.1"/>
    <property type="molecule type" value="Genomic_DNA"/>
</dbReference>
<comment type="similarity">
    <text evidence="1">Belongs to the AAA ATPase family.</text>
</comment>
<evidence type="ECO:0000256" key="1">
    <source>
        <dbReference type="RuleBase" id="RU003651"/>
    </source>
</evidence>
<dbReference type="InterPro" id="IPR003960">
    <property type="entry name" value="ATPase_AAA_CS"/>
</dbReference>
<keyword evidence="1" id="KW-0067">ATP-binding</keyword>
<dbReference type="CDD" id="cd19481">
    <property type="entry name" value="RecA-like_protease"/>
    <property type="match status" value="1"/>
</dbReference>
<dbReference type="PANTHER" id="PTHR23077:SF198">
    <property type="entry name" value="ATP-DEPENDENT ZINC METALLOPROTEASE FTSH"/>
    <property type="match status" value="1"/>
</dbReference>
<name>I0BT19_9BACL</name>
<dbReference type="KEGG" id="pmw:B2K_33250"/>
<dbReference type="InterPro" id="IPR003959">
    <property type="entry name" value="ATPase_AAA_core"/>
</dbReference>
<gene>
    <name evidence="3" type="ORF">B2K_33250</name>
</gene>
<keyword evidence="1" id="KW-0547">Nucleotide-binding</keyword>
<dbReference type="SMART" id="SM00382">
    <property type="entry name" value="AAA"/>
    <property type="match status" value="1"/>
</dbReference>
<dbReference type="PANTHER" id="PTHR23077">
    <property type="entry name" value="AAA-FAMILY ATPASE"/>
    <property type="match status" value="1"/>
</dbReference>
<evidence type="ECO:0000313" key="3">
    <source>
        <dbReference type="EMBL" id="AFH65516.1"/>
    </source>
</evidence>
<dbReference type="AlphaFoldDB" id="I0BT19"/>
<dbReference type="GO" id="GO:0016887">
    <property type="term" value="F:ATP hydrolysis activity"/>
    <property type="evidence" value="ECO:0007669"/>
    <property type="project" value="InterPro"/>
</dbReference>
<dbReference type="RefSeq" id="WP_014652769.1">
    <property type="nucleotide sequence ID" value="NC_017672.3"/>
</dbReference>
<dbReference type="InterPro" id="IPR003593">
    <property type="entry name" value="AAA+_ATPase"/>
</dbReference>
<protein>
    <submittedName>
        <fullName evidence="3">ATPase</fullName>
    </submittedName>
</protein>
<dbReference type="Gene3D" id="1.10.8.60">
    <property type="match status" value="1"/>
</dbReference>
<evidence type="ECO:0000313" key="4">
    <source>
        <dbReference type="Proteomes" id="UP000007392"/>
    </source>
</evidence>
<evidence type="ECO:0000259" key="2">
    <source>
        <dbReference type="SMART" id="SM00382"/>
    </source>
</evidence>
<dbReference type="InterPro" id="IPR027417">
    <property type="entry name" value="P-loop_NTPase"/>
</dbReference>
<dbReference type="Proteomes" id="UP000007392">
    <property type="component" value="Chromosome"/>
</dbReference>
<dbReference type="Gene3D" id="3.40.50.300">
    <property type="entry name" value="P-loop containing nucleotide triphosphate hydrolases"/>
    <property type="match status" value="1"/>
</dbReference>
<dbReference type="Pfam" id="PF00004">
    <property type="entry name" value="AAA"/>
    <property type="match status" value="1"/>
</dbReference>